<sequence length="58" mass="6456">MAFFSEHVRDLGYREHLLGGADEMFGCDMIFSHPAGSGDGDPSFIRRSPVELWGARRA</sequence>
<dbReference type="EMBL" id="CP053418">
    <property type="protein sequence ID" value="QJW83621.1"/>
    <property type="molecule type" value="Genomic_DNA"/>
</dbReference>
<name>A0ABX6P0M6_9BURK</name>
<dbReference type="Proteomes" id="UP000500826">
    <property type="component" value="Chromosome"/>
</dbReference>
<organism evidence="1 2">
    <name type="scientific">Ramlibacter terrae</name>
    <dbReference type="NCBI Taxonomy" id="2732511"/>
    <lineage>
        <taxon>Bacteria</taxon>
        <taxon>Pseudomonadati</taxon>
        <taxon>Pseudomonadota</taxon>
        <taxon>Betaproteobacteria</taxon>
        <taxon>Burkholderiales</taxon>
        <taxon>Comamonadaceae</taxon>
        <taxon>Ramlibacter</taxon>
    </lineage>
</organism>
<gene>
    <name evidence="1" type="ORF">HK414_04650</name>
</gene>
<evidence type="ECO:0000313" key="1">
    <source>
        <dbReference type="EMBL" id="QJW83621.1"/>
    </source>
</evidence>
<reference evidence="1 2" key="2">
    <citation type="submission" date="2020-05" db="EMBL/GenBank/DDBJ databases">
        <authorList>
            <person name="Khan S.A."/>
            <person name="Jeon C.O."/>
            <person name="Chun B.H."/>
        </authorList>
    </citation>
    <scope>NUCLEOTIDE SEQUENCE [LARGE SCALE GENOMIC DNA]</scope>
    <source>
        <strain evidence="1 2">H242</strain>
    </source>
</reference>
<protein>
    <submittedName>
        <fullName evidence="1">Uncharacterized protein</fullName>
    </submittedName>
</protein>
<keyword evidence="2" id="KW-1185">Reference proteome</keyword>
<reference evidence="1 2" key="1">
    <citation type="submission" date="2020-05" db="EMBL/GenBank/DDBJ databases">
        <title>Ramlibacter rhizophilus sp. nov., isolated from rhizosphere soil of national flower Mugunghwa from South Korea.</title>
        <authorList>
            <person name="Zheng-Fei Y."/>
            <person name="Huan T."/>
        </authorList>
    </citation>
    <scope>NUCLEOTIDE SEQUENCE [LARGE SCALE GENOMIC DNA]</scope>
    <source>
        <strain evidence="1 2">H242</strain>
    </source>
</reference>
<proteinExistence type="predicted"/>
<accession>A0ABX6P0M6</accession>
<evidence type="ECO:0000313" key="2">
    <source>
        <dbReference type="Proteomes" id="UP000500826"/>
    </source>
</evidence>